<dbReference type="CDD" id="cd06170">
    <property type="entry name" value="LuxR_C_like"/>
    <property type="match status" value="1"/>
</dbReference>
<reference evidence="5 6" key="1">
    <citation type="submission" date="2017-03" db="EMBL/GenBank/DDBJ databases">
        <authorList>
            <person name="Afonso C.L."/>
            <person name="Miller P.J."/>
            <person name="Scott M.A."/>
            <person name="Spackman E."/>
            <person name="Goraichik I."/>
            <person name="Dimitrov K.M."/>
            <person name="Suarez D.L."/>
            <person name="Swayne D.E."/>
        </authorList>
    </citation>
    <scope>NUCLEOTIDE SEQUENCE [LARGE SCALE GENOMIC DNA]</scope>
    <source>
        <strain evidence="5 6">CECT 7450</strain>
    </source>
</reference>
<organism evidence="5 6">
    <name type="scientific">Roseovarius albus</name>
    <dbReference type="NCBI Taxonomy" id="1247867"/>
    <lineage>
        <taxon>Bacteria</taxon>
        <taxon>Pseudomonadati</taxon>
        <taxon>Pseudomonadota</taxon>
        <taxon>Alphaproteobacteria</taxon>
        <taxon>Rhodobacterales</taxon>
        <taxon>Roseobacteraceae</taxon>
        <taxon>Roseovarius</taxon>
    </lineage>
</organism>
<dbReference type="EMBL" id="FWFX01000009">
    <property type="protein sequence ID" value="SLN55203.1"/>
    <property type="molecule type" value="Genomic_DNA"/>
</dbReference>
<dbReference type="GO" id="GO:0006355">
    <property type="term" value="P:regulation of DNA-templated transcription"/>
    <property type="evidence" value="ECO:0007669"/>
    <property type="project" value="InterPro"/>
</dbReference>
<evidence type="ECO:0000313" key="5">
    <source>
        <dbReference type="EMBL" id="SLN55203.1"/>
    </source>
</evidence>
<evidence type="ECO:0000256" key="1">
    <source>
        <dbReference type="ARBA" id="ARBA00023015"/>
    </source>
</evidence>
<protein>
    <submittedName>
        <fullName evidence="5">Bacterial regulatory proteins, luxR family</fullName>
    </submittedName>
</protein>
<dbReference type="PRINTS" id="PR00038">
    <property type="entry name" value="HTHLUXR"/>
</dbReference>
<evidence type="ECO:0000259" key="4">
    <source>
        <dbReference type="PROSITE" id="PS50043"/>
    </source>
</evidence>
<keyword evidence="3" id="KW-0804">Transcription</keyword>
<evidence type="ECO:0000256" key="3">
    <source>
        <dbReference type="ARBA" id="ARBA00023163"/>
    </source>
</evidence>
<accession>A0A1X6ZLA7</accession>
<dbReference type="InterPro" id="IPR036388">
    <property type="entry name" value="WH-like_DNA-bd_sf"/>
</dbReference>
<evidence type="ECO:0000256" key="2">
    <source>
        <dbReference type="ARBA" id="ARBA00023125"/>
    </source>
</evidence>
<dbReference type="SMART" id="SM00421">
    <property type="entry name" value="HTH_LUXR"/>
    <property type="match status" value="1"/>
</dbReference>
<proteinExistence type="predicted"/>
<dbReference type="PROSITE" id="PS50043">
    <property type="entry name" value="HTH_LUXR_2"/>
    <property type="match status" value="1"/>
</dbReference>
<dbReference type="Pfam" id="PF00196">
    <property type="entry name" value="GerE"/>
    <property type="match status" value="1"/>
</dbReference>
<dbReference type="Gene3D" id="1.10.10.10">
    <property type="entry name" value="Winged helix-like DNA-binding domain superfamily/Winged helix DNA-binding domain"/>
    <property type="match status" value="1"/>
</dbReference>
<keyword evidence="6" id="KW-1185">Reference proteome</keyword>
<dbReference type="InterPro" id="IPR000792">
    <property type="entry name" value="Tscrpt_reg_LuxR_C"/>
</dbReference>
<dbReference type="InterPro" id="IPR016032">
    <property type="entry name" value="Sig_transdc_resp-reg_C-effctor"/>
</dbReference>
<dbReference type="PANTHER" id="PTHR44688:SF16">
    <property type="entry name" value="DNA-BINDING TRANSCRIPTIONAL ACTIVATOR DEVR_DOSR"/>
    <property type="match status" value="1"/>
</dbReference>
<dbReference type="Proteomes" id="UP000193061">
    <property type="component" value="Unassembled WGS sequence"/>
</dbReference>
<keyword evidence="2" id="KW-0238">DNA-binding</keyword>
<dbReference type="OrthoDB" id="343383at2"/>
<keyword evidence="1" id="KW-0805">Transcription regulation</keyword>
<dbReference type="GO" id="GO:0003677">
    <property type="term" value="F:DNA binding"/>
    <property type="evidence" value="ECO:0007669"/>
    <property type="project" value="UniProtKB-KW"/>
</dbReference>
<gene>
    <name evidence="5" type="ORF">ROA7450_02847</name>
</gene>
<dbReference type="RefSeq" id="WP_085806601.1">
    <property type="nucleotide sequence ID" value="NZ_FWFX01000009.1"/>
</dbReference>
<sequence length="262" mass="29394">MADVTEREALAGTIAALGGEKFAPALYGWLQHICPIDNITIIAFFQDRRPEVFFSHAKEKRVFEKLESDYIQGAYLLDPAHRLHLDGANEGLYCYRDVAPDHFQRTEFFATYYGRTTLVDELIYFAQPAPGVSITLCIGRDATSRRKFSAKAVAQARSVAPIVTALSKRQWHDLKSTESAPSDPVPETLRERLLSERDISLSPRQSEIAFMILQGHSSVSIGLILGISPQTVKVIRKQLYKKCMISSQAELFSLLTPYLLDV</sequence>
<feature type="domain" description="HTH luxR-type" evidence="4">
    <location>
        <begin position="194"/>
        <end position="259"/>
    </location>
</feature>
<name>A0A1X6ZLA7_9RHOB</name>
<dbReference type="AlphaFoldDB" id="A0A1X6ZLA7"/>
<dbReference type="PANTHER" id="PTHR44688">
    <property type="entry name" value="DNA-BINDING TRANSCRIPTIONAL ACTIVATOR DEVR_DOSR"/>
    <property type="match status" value="1"/>
</dbReference>
<dbReference type="SUPFAM" id="SSF46894">
    <property type="entry name" value="C-terminal effector domain of the bipartite response regulators"/>
    <property type="match status" value="1"/>
</dbReference>
<evidence type="ECO:0000313" key="6">
    <source>
        <dbReference type="Proteomes" id="UP000193061"/>
    </source>
</evidence>